<sequence length="23" mass="2592">MPLKIEFGPLSFLDVLAFLLSQL</sequence>
<protein>
    <submittedName>
        <fullName evidence="1">Uncharacterized protein</fullName>
    </submittedName>
</protein>
<organism evidence="1">
    <name type="scientific">Rhizophora mucronata</name>
    <name type="common">Asiatic mangrove</name>
    <dbReference type="NCBI Taxonomy" id="61149"/>
    <lineage>
        <taxon>Eukaryota</taxon>
        <taxon>Viridiplantae</taxon>
        <taxon>Streptophyta</taxon>
        <taxon>Embryophyta</taxon>
        <taxon>Tracheophyta</taxon>
        <taxon>Spermatophyta</taxon>
        <taxon>Magnoliopsida</taxon>
        <taxon>eudicotyledons</taxon>
        <taxon>Gunneridae</taxon>
        <taxon>Pentapetalae</taxon>
        <taxon>rosids</taxon>
        <taxon>fabids</taxon>
        <taxon>Malpighiales</taxon>
        <taxon>Rhizophoraceae</taxon>
        <taxon>Rhizophora</taxon>
    </lineage>
</organism>
<dbReference type="EMBL" id="GGEC01079556">
    <property type="protein sequence ID" value="MBX60040.1"/>
    <property type="molecule type" value="Transcribed_RNA"/>
</dbReference>
<proteinExistence type="predicted"/>
<reference evidence="1" key="1">
    <citation type="submission" date="2018-02" db="EMBL/GenBank/DDBJ databases">
        <title>Rhizophora mucronata_Transcriptome.</title>
        <authorList>
            <person name="Meera S.P."/>
            <person name="Sreeshan A."/>
            <person name="Augustine A."/>
        </authorList>
    </citation>
    <scope>NUCLEOTIDE SEQUENCE</scope>
    <source>
        <tissue evidence="1">Leaf</tissue>
    </source>
</reference>
<accession>A0A2P2PZ83</accession>
<evidence type="ECO:0000313" key="1">
    <source>
        <dbReference type="EMBL" id="MBX60040.1"/>
    </source>
</evidence>
<dbReference type="AlphaFoldDB" id="A0A2P2PZ83"/>
<name>A0A2P2PZ83_RHIMU</name>